<evidence type="ECO:0000256" key="2">
    <source>
        <dbReference type="ARBA" id="ARBA00022679"/>
    </source>
</evidence>
<dbReference type="EMBL" id="JBHTJV010000009">
    <property type="protein sequence ID" value="MFD0917061.1"/>
    <property type="molecule type" value="Genomic_DNA"/>
</dbReference>
<dbReference type="SUPFAM" id="SSF52540">
    <property type="entry name" value="P-loop containing nucleoside triphosphate hydrolases"/>
    <property type="match status" value="1"/>
</dbReference>
<dbReference type="RefSeq" id="WP_377212900.1">
    <property type="nucleotide sequence ID" value="NZ_JBHTJV010000009.1"/>
</dbReference>
<evidence type="ECO:0000313" key="8">
    <source>
        <dbReference type="EMBL" id="MFD0917061.1"/>
    </source>
</evidence>
<evidence type="ECO:0000256" key="5">
    <source>
        <dbReference type="ARBA" id="ARBA00024500"/>
    </source>
</evidence>
<comment type="catalytic activity">
    <reaction evidence="5">
        <text>[phosphate](n) + ATP = [phosphate](n+1) + ADP</text>
        <dbReference type="Rhea" id="RHEA:19573"/>
        <dbReference type="Rhea" id="RHEA-COMP:9859"/>
        <dbReference type="Rhea" id="RHEA-COMP:14280"/>
        <dbReference type="ChEBI" id="CHEBI:16838"/>
        <dbReference type="ChEBI" id="CHEBI:30616"/>
        <dbReference type="ChEBI" id="CHEBI:456216"/>
    </reaction>
    <physiologicalReaction direction="right-to-left" evidence="5">
        <dbReference type="Rhea" id="RHEA:19575"/>
    </physiologicalReaction>
</comment>
<keyword evidence="4" id="KW-0066">ATP synthesis</keyword>
<dbReference type="InterPro" id="IPR016898">
    <property type="entry name" value="Polyphosphate_phosphotransfera"/>
</dbReference>
<dbReference type="GO" id="GO:0008976">
    <property type="term" value="F:polyphosphate kinase activity"/>
    <property type="evidence" value="ECO:0007669"/>
    <property type="project" value="UniProtKB-EC"/>
</dbReference>
<keyword evidence="2 6" id="KW-0808">Transferase</keyword>
<proteinExistence type="inferred from homology"/>
<evidence type="ECO:0000256" key="4">
    <source>
        <dbReference type="ARBA" id="ARBA00023310"/>
    </source>
</evidence>
<evidence type="ECO:0000256" key="3">
    <source>
        <dbReference type="ARBA" id="ARBA00022777"/>
    </source>
</evidence>
<dbReference type="Gene3D" id="3.40.50.300">
    <property type="entry name" value="P-loop containing nucleotide triphosphate hydrolases"/>
    <property type="match status" value="1"/>
</dbReference>
<dbReference type="PIRSF" id="PIRSF028756">
    <property type="entry name" value="PPK2_prd"/>
    <property type="match status" value="1"/>
</dbReference>
<dbReference type="Proteomes" id="UP001597101">
    <property type="component" value="Unassembled WGS sequence"/>
</dbReference>
<feature type="domain" description="Polyphosphate kinase-2-related" evidence="7">
    <location>
        <begin position="40"/>
        <end position="265"/>
    </location>
</feature>
<comment type="caution">
    <text evidence="8">The sequence shown here is derived from an EMBL/GenBank/DDBJ whole genome shotgun (WGS) entry which is preliminary data.</text>
</comment>
<dbReference type="PANTHER" id="PTHR34383">
    <property type="entry name" value="POLYPHOSPHATE:AMP PHOSPHOTRANSFERASE-RELATED"/>
    <property type="match status" value="1"/>
</dbReference>
<evidence type="ECO:0000259" key="7">
    <source>
        <dbReference type="Pfam" id="PF03976"/>
    </source>
</evidence>
<comment type="similarity">
    <text evidence="1 6">Belongs to the polyphosphate kinase 2 (PPK2) family. Class I subfamily.</text>
</comment>
<evidence type="ECO:0000256" key="6">
    <source>
        <dbReference type="RuleBase" id="RU369062"/>
    </source>
</evidence>
<reference evidence="9" key="1">
    <citation type="journal article" date="2019" name="Int. J. Syst. Evol. Microbiol.">
        <title>The Global Catalogue of Microorganisms (GCM) 10K type strain sequencing project: providing services to taxonomists for standard genome sequencing and annotation.</title>
        <authorList>
            <consortium name="The Broad Institute Genomics Platform"/>
            <consortium name="The Broad Institute Genome Sequencing Center for Infectious Disease"/>
            <person name="Wu L."/>
            <person name="Ma J."/>
        </authorList>
    </citation>
    <scope>NUCLEOTIDE SEQUENCE [LARGE SCALE GENOMIC DNA]</scope>
    <source>
        <strain evidence="9">CCUG 60023</strain>
    </source>
</reference>
<comment type="function">
    <text evidence="6">Uses inorganic polyphosphate (polyP) as a donor to convert GDP to GTP or ADP to ATP.</text>
</comment>
<dbReference type="InterPro" id="IPR027417">
    <property type="entry name" value="P-loop_NTPase"/>
</dbReference>
<protein>
    <recommendedName>
        <fullName evidence="6">ADP/GDP-polyphosphate phosphotransferase</fullName>
        <ecNumber evidence="6">2.7.4.-</ecNumber>
    </recommendedName>
    <alternativeName>
        <fullName evidence="6">Polyphosphate kinase PPK2</fullName>
    </alternativeName>
</protein>
<evidence type="ECO:0000313" key="9">
    <source>
        <dbReference type="Proteomes" id="UP001597101"/>
    </source>
</evidence>
<name>A0ABW3FEZ1_9HYPH</name>
<accession>A0ABW3FEZ1</accession>
<comment type="subunit">
    <text evidence="6">Homotetramer.</text>
</comment>
<dbReference type="NCBIfam" id="TIGR03707">
    <property type="entry name" value="PPK2_P_aer"/>
    <property type="match status" value="1"/>
</dbReference>
<dbReference type="InterPro" id="IPR022488">
    <property type="entry name" value="PPK2-related"/>
</dbReference>
<keyword evidence="9" id="KW-1185">Reference proteome</keyword>
<dbReference type="EC" id="2.7.4.-" evidence="6"/>
<sequence length="289" mass="33447">MLNITIGGKARKFDLEDPQLPHWIADEAFGSGLYPYDEKLKRSAYNSQLDALHLELVKLQAHQQKTGQRIIIIFEGRDAAGKGGTINAVRSYLNSRHARTVALTKPTETEQGQWYFQRYVDHFPTDGEMILFDRSWYNRAGVEPVMGFCTPQQHKHFLAQVPSFEKQITDEGIAFFKIWLNVGQEMQIKRFHDRRHNPLKSWKLSPLDIKAMQKWDDYTAARNLMLKKTHTPHAPWTIVRSNDKRRARINTMRHILRSLKYEGKDTRAIGRLDPQIIGQGPLFINKAGA</sequence>
<dbReference type="InterPro" id="IPR022486">
    <property type="entry name" value="PPK2_PA0141"/>
</dbReference>
<dbReference type="PANTHER" id="PTHR34383:SF1">
    <property type="entry name" value="ADP-POLYPHOSPHATE PHOSPHOTRANSFERASE"/>
    <property type="match status" value="1"/>
</dbReference>
<dbReference type="Pfam" id="PF03976">
    <property type="entry name" value="PPK2"/>
    <property type="match status" value="1"/>
</dbReference>
<keyword evidence="3 6" id="KW-0418">Kinase</keyword>
<organism evidence="8 9">
    <name type="scientific">Pseudahrensia aquimaris</name>
    <dbReference type="NCBI Taxonomy" id="744461"/>
    <lineage>
        <taxon>Bacteria</taxon>
        <taxon>Pseudomonadati</taxon>
        <taxon>Pseudomonadota</taxon>
        <taxon>Alphaproteobacteria</taxon>
        <taxon>Hyphomicrobiales</taxon>
        <taxon>Ahrensiaceae</taxon>
        <taxon>Pseudahrensia</taxon>
    </lineage>
</organism>
<evidence type="ECO:0000256" key="1">
    <source>
        <dbReference type="ARBA" id="ARBA00009924"/>
    </source>
</evidence>
<gene>
    <name evidence="8" type="primary">ppk2</name>
    <name evidence="8" type="ORF">ACFQ14_11635</name>
</gene>